<dbReference type="InterPro" id="IPR013762">
    <property type="entry name" value="Integrase-like_cat_sf"/>
</dbReference>
<accession>A0A0C2JR77</accession>
<dbReference type="GO" id="GO:0006310">
    <property type="term" value="P:DNA recombination"/>
    <property type="evidence" value="ECO:0007669"/>
    <property type="project" value="UniProtKB-KW"/>
</dbReference>
<keyword evidence="3" id="KW-1185">Reference proteome</keyword>
<comment type="caution">
    <text evidence="2">The sequence shown here is derived from an EMBL/GenBank/DDBJ whole genome shotgun (WGS) entry which is preliminary data.</text>
</comment>
<dbReference type="OrthoDB" id="8768428at2"/>
<dbReference type="STRING" id="1461322.OJ16_04285"/>
<dbReference type="RefSeq" id="WP_040987776.1">
    <property type="nucleotide sequence ID" value="NZ_JTKH01000006.1"/>
</dbReference>
<dbReference type="Gene3D" id="1.10.443.10">
    <property type="entry name" value="Intergrase catalytic core"/>
    <property type="match status" value="1"/>
</dbReference>
<dbReference type="EMBL" id="JTKH01000006">
    <property type="protein sequence ID" value="KII80539.1"/>
    <property type="molecule type" value="Genomic_DNA"/>
</dbReference>
<evidence type="ECO:0000313" key="2">
    <source>
        <dbReference type="EMBL" id="KII80539.1"/>
    </source>
</evidence>
<keyword evidence="1" id="KW-0233">DNA recombination</keyword>
<dbReference type="AlphaFoldDB" id="A0A0C2JR77"/>
<sequence length="733" mass="84310">MIKIEDLKFLKSIQMAQNHLGAHRNYLLDVLKPAIKRGNWDEFEQLDIGFTVTGESLGKIGDNEAWRRLHSFFEPHSTETETLDFTLNGYVIERNLENQLKALSLTMMWTSEHNYSFLSIYKTITNLKKCIPPLLEEDLNSFEYVDFNRLERWITTESTEIDFEREGIYSALNKLTIEARGLPFNTKLKQRVSAKGFGLVLKEAKPHPVIPQRLYYQGLKKSGALIDYLYPLRDELGKLPNYLATYFDKIYQEYAVYLLSNNATMLSGKVVWYLDGRNDSAKAKNSAFKAAFLALSSPSKEQVYELLIQHKPEIRNECHERFHPDFSVSIGDRVISGFNRAQNLFKTFNGGCLWGLIARSGMRSDEVFHLHTIKGCTTETISKQVINVLHADLSKTTEGIQSKQDEFVTTELGKKAYELLQVLHDPLRKLHSDSLLFFHKTEGDFGPIKKSPLCKHYQEWFYNALEGQLALTKADIADLKVSDPNRSFHLGENYDFSGHQLRRSFAYYLIGYELLSFPQLKQQFSHVSLAMARHYARNASKFQKLRKKKQNLCHCIEEERIAQQAQVYLNIYHKLANKERVAGGKGKEFAKRRLALDENSLFKDKVDNDMLSLTYWKRLVREGQRHIHAVAPGVYCTSTECSLRTQVNLLECVDCPNDYIVDAVFAEAKRKEAEINMLYDIEHDELNPQTATESYIKITAAERIMANLGVDYEPVVLPKEVQDLLIPYIGAPA</sequence>
<dbReference type="SUPFAM" id="SSF56349">
    <property type="entry name" value="DNA breaking-rejoining enzymes"/>
    <property type="match status" value="1"/>
</dbReference>
<accession>A0A0C2NMJ9</accession>
<reference evidence="2 3" key="1">
    <citation type="submission" date="2014-11" db="EMBL/GenBank/DDBJ databases">
        <title>Draft Genome Sequence of Vibrio piscirenalis strains CECT 8603T and CECT 8604, two marine Gammaproteobacterium isolated from cultured gilthead sea bream (Sparus aurata).</title>
        <authorList>
            <person name="Arahal D.R."/>
            <person name="Rodrigo-Torres L."/>
            <person name="Lucena T."/>
            <person name="Pujalte M.J."/>
        </authorList>
    </citation>
    <scope>NUCLEOTIDE SEQUENCE [LARGE SCALE GENOMIC DNA]</scope>
    <source>
        <strain evidence="2 3">DCR 1-4-2</strain>
    </source>
</reference>
<dbReference type="InterPro" id="IPR011010">
    <property type="entry name" value="DNA_brk_join_enz"/>
</dbReference>
<evidence type="ECO:0000256" key="1">
    <source>
        <dbReference type="ARBA" id="ARBA00023172"/>
    </source>
</evidence>
<evidence type="ECO:0000313" key="3">
    <source>
        <dbReference type="Proteomes" id="UP000031672"/>
    </source>
</evidence>
<dbReference type="GO" id="GO:0003677">
    <property type="term" value="F:DNA binding"/>
    <property type="evidence" value="ECO:0007669"/>
    <property type="project" value="InterPro"/>
</dbReference>
<name>A0A0C2JR77_9VIBR</name>
<protein>
    <submittedName>
        <fullName evidence="2">Integrase</fullName>
    </submittedName>
</protein>
<organism evidence="2 3">
    <name type="scientific">Vibrio renipiscarius</name>
    <dbReference type="NCBI Taxonomy" id="1461322"/>
    <lineage>
        <taxon>Bacteria</taxon>
        <taxon>Pseudomonadati</taxon>
        <taxon>Pseudomonadota</taxon>
        <taxon>Gammaproteobacteria</taxon>
        <taxon>Vibrionales</taxon>
        <taxon>Vibrionaceae</taxon>
        <taxon>Vibrio</taxon>
    </lineage>
</organism>
<dbReference type="GO" id="GO:0015074">
    <property type="term" value="P:DNA integration"/>
    <property type="evidence" value="ECO:0007669"/>
    <property type="project" value="InterPro"/>
</dbReference>
<dbReference type="Proteomes" id="UP000031672">
    <property type="component" value="Unassembled WGS sequence"/>
</dbReference>
<gene>
    <name evidence="2" type="ORF">OJ16_04285</name>
</gene>
<proteinExistence type="predicted"/>